<evidence type="ECO:0000256" key="1">
    <source>
        <dbReference type="ARBA" id="ARBA00004141"/>
    </source>
</evidence>
<evidence type="ECO:0000256" key="4">
    <source>
        <dbReference type="ARBA" id="ARBA00023136"/>
    </source>
</evidence>
<dbReference type="AlphaFoldDB" id="M4BPY3"/>
<dbReference type="GO" id="GO:0016020">
    <property type="term" value="C:membrane"/>
    <property type="evidence" value="ECO:0007669"/>
    <property type="project" value="UniProtKB-SubCell"/>
</dbReference>
<accession>M4BPY3</accession>
<dbReference type="OMA" id="YSRHHSL"/>
<dbReference type="InterPro" id="IPR029485">
    <property type="entry name" value="CAT_C"/>
</dbReference>
<dbReference type="Gene3D" id="1.20.1740.10">
    <property type="entry name" value="Amino acid/polyamine transporter I"/>
    <property type="match status" value="1"/>
</dbReference>
<feature type="transmembrane region" description="Helical" evidence="6">
    <location>
        <begin position="804"/>
        <end position="823"/>
    </location>
</feature>
<reference evidence="9" key="1">
    <citation type="journal article" date="2010" name="Science">
        <title>Signatures of adaptation to obligate biotrophy in the Hyaloperonospora arabidopsidis genome.</title>
        <authorList>
            <person name="Baxter L."/>
            <person name="Tripathy S."/>
            <person name="Ishaque N."/>
            <person name="Boot N."/>
            <person name="Cabral A."/>
            <person name="Kemen E."/>
            <person name="Thines M."/>
            <person name="Ah-Fong A."/>
            <person name="Anderson R."/>
            <person name="Badejoko W."/>
            <person name="Bittner-Eddy P."/>
            <person name="Boore J.L."/>
            <person name="Chibucos M.C."/>
            <person name="Coates M."/>
            <person name="Dehal P."/>
            <person name="Delehaunty K."/>
            <person name="Dong S."/>
            <person name="Downton P."/>
            <person name="Dumas B."/>
            <person name="Fabro G."/>
            <person name="Fronick C."/>
            <person name="Fuerstenberg S.I."/>
            <person name="Fulton L."/>
            <person name="Gaulin E."/>
            <person name="Govers F."/>
            <person name="Hughes L."/>
            <person name="Humphray S."/>
            <person name="Jiang R.H."/>
            <person name="Judelson H."/>
            <person name="Kamoun S."/>
            <person name="Kyung K."/>
            <person name="Meijer H."/>
            <person name="Minx P."/>
            <person name="Morris P."/>
            <person name="Nelson J."/>
            <person name="Phuntumart V."/>
            <person name="Qutob D."/>
            <person name="Rehmany A."/>
            <person name="Rougon-Cardoso A."/>
            <person name="Ryden P."/>
            <person name="Torto-Alalibo T."/>
            <person name="Studholme D."/>
            <person name="Wang Y."/>
            <person name="Win J."/>
            <person name="Wood J."/>
            <person name="Clifton S.W."/>
            <person name="Rogers J."/>
            <person name="Van den Ackerveken G."/>
            <person name="Jones J.D."/>
            <person name="McDowell J.M."/>
            <person name="Beynon J."/>
            <person name="Tyler B.M."/>
        </authorList>
    </citation>
    <scope>NUCLEOTIDE SEQUENCE [LARGE SCALE GENOMIC DNA]</scope>
    <source>
        <strain evidence="9">Emoy2</strain>
    </source>
</reference>
<feature type="transmembrane region" description="Helical" evidence="6">
    <location>
        <begin position="521"/>
        <end position="542"/>
    </location>
</feature>
<organism evidence="8 9">
    <name type="scientific">Hyaloperonospora arabidopsidis (strain Emoy2)</name>
    <name type="common">Downy mildew agent</name>
    <name type="synonym">Peronospora arabidopsidis</name>
    <dbReference type="NCBI Taxonomy" id="559515"/>
    <lineage>
        <taxon>Eukaryota</taxon>
        <taxon>Sar</taxon>
        <taxon>Stramenopiles</taxon>
        <taxon>Oomycota</taxon>
        <taxon>Peronosporomycetes</taxon>
        <taxon>Peronosporales</taxon>
        <taxon>Peronosporaceae</taxon>
        <taxon>Hyaloperonospora</taxon>
    </lineage>
</organism>
<dbReference type="EMBL" id="JH598533">
    <property type="status" value="NOT_ANNOTATED_CDS"/>
    <property type="molecule type" value="Genomic_DNA"/>
</dbReference>
<feature type="transmembrane region" description="Helical" evidence="6">
    <location>
        <begin position="780"/>
        <end position="798"/>
    </location>
</feature>
<feature type="transmembrane region" description="Helical" evidence="6">
    <location>
        <begin position="428"/>
        <end position="452"/>
    </location>
</feature>
<dbReference type="STRING" id="559515.M4BPY3"/>
<evidence type="ECO:0000259" key="7">
    <source>
        <dbReference type="Pfam" id="PF13906"/>
    </source>
</evidence>
<feature type="transmembrane region" description="Helical" evidence="6">
    <location>
        <begin position="548"/>
        <end position="568"/>
    </location>
</feature>
<keyword evidence="3 6" id="KW-1133">Transmembrane helix</keyword>
<dbReference type="Proteomes" id="UP000011713">
    <property type="component" value="Unassembled WGS sequence"/>
</dbReference>
<evidence type="ECO:0000313" key="9">
    <source>
        <dbReference type="Proteomes" id="UP000011713"/>
    </source>
</evidence>
<comment type="subcellular location">
    <subcellularLocation>
        <location evidence="1">Membrane</location>
        <topology evidence="1">Multi-pass membrane protein</topology>
    </subcellularLocation>
</comment>
<dbReference type="InParanoid" id="M4BPY3"/>
<feature type="transmembrane region" description="Helical" evidence="6">
    <location>
        <begin position="472"/>
        <end position="495"/>
    </location>
</feature>
<feature type="compositionally biased region" description="Low complexity" evidence="5">
    <location>
        <begin position="753"/>
        <end position="763"/>
    </location>
</feature>
<feature type="transmembrane region" description="Helical" evidence="6">
    <location>
        <begin position="635"/>
        <end position="654"/>
    </location>
</feature>
<evidence type="ECO:0000313" key="8">
    <source>
        <dbReference type="EnsemblProtists" id="HpaP808472"/>
    </source>
</evidence>
<dbReference type="Pfam" id="PF13520">
    <property type="entry name" value="AA_permease_2"/>
    <property type="match status" value="1"/>
</dbReference>
<evidence type="ECO:0000256" key="5">
    <source>
        <dbReference type="SAM" id="MobiDB-lite"/>
    </source>
</evidence>
<dbReference type="GO" id="GO:0015171">
    <property type="term" value="F:amino acid transmembrane transporter activity"/>
    <property type="evidence" value="ECO:0007669"/>
    <property type="project" value="TreeGrafter"/>
</dbReference>
<dbReference type="PANTHER" id="PTHR43243">
    <property type="entry name" value="INNER MEMBRANE TRANSPORTER YGJI-RELATED"/>
    <property type="match status" value="1"/>
</dbReference>
<evidence type="ECO:0000256" key="2">
    <source>
        <dbReference type="ARBA" id="ARBA00022692"/>
    </source>
</evidence>
<feature type="transmembrane region" description="Helical" evidence="6">
    <location>
        <begin position="335"/>
        <end position="359"/>
    </location>
</feature>
<feature type="domain" description="Cationic amino acid transporter C-terminal" evidence="7">
    <location>
        <begin position="778"/>
        <end position="828"/>
    </location>
</feature>
<dbReference type="HOGENOM" id="CLU_007946_15_11_1"/>
<keyword evidence="2 6" id="KW-0812">Transmembrane</keyword>
<proteinExistence type="predicted"/>
<dbReference type="eggNOG" id="KOG1286">
    <property type="taxonomic scope" value="Eukaryota"/>
</dbReference>
<evidence type="ECO:0000256" key="6">
    <source>
        <dbReference type="SAM" id="Phobius"/>
    </source>
</evidence>
<feature type="region of interest" description="Disordered" evidence="5">
    <location>
        <begin position="680"/>
        <end position="716"/>
    </location>
</feature>
<keyword evidence="9" id="KW-1185">Reference proteome</keyword>
<dbReference type="InterPro" id="IPR002293">
    <property type="entry name" value="AA/rel_permease1"/>
</dbReference>
<keyword evidence="4 6" id="KW-0472">Membrane</keyword>
<feature type="region of interest" description="Disordered" evidence="5">
    <location>
        <begin position="730"/>
        <end position="766"/>
    </location>
</feature>
<sequence length="845" mass="90540">MPSMAKGLSTRGSNSIGPGFMHSTVLVMVQQIGSIAVYYFYKKEDCHLSNSLPHAQKKGYDRCHHNLHESTLHPTTSRYSHVYNPAIATSTPIPHSHFLLLKKEDERKTCPHSTTSPRFCARTKATNVCVKCNSHLSEFRVLFAMSALRLALWRKPLRPASPLPTDDASSTPAVEMRRTLGLFDLIMVGIGGTVGSGVFAIAGLIASRYAGPAAPLSWLLAGLGCLLSGLSFMELACLLPTAGSTYAYAYHALGELPALLAGFLLTLEYGVSSAGGARSWSTKVSHLVESYLSENSAPSLHPSTSSSTVVVDGYAGLLTATCMAVGLCGMDTNKVLVNVVTMAKITVVLFIIFVGLWHFQASNLVPFVPAERMVTIPNSDPATKYAAFGWPGVLVGASASFYGYIGYDEVCCLAGEAKDPAKNIPRAIVGTIIGAATLSVLATFALVGMQTYTAIDADEAFGTAFTSIGLPWAASFVAVGEVLTMPITSFIAFLAQPRVQYAMAKDGLLPRVFADVDANGTLFRGTLLSGMGATALALFVPFNVLWNVISLGILVAFNLTNTSLLMVRATTSSNVQERDAEEEATPPKYSPGAMIAAYLVFSFLAAVHWQKGVVASVSLSATTDTVMFGRYMQTVGPYAAALFSMIAIALMFALSDIETKQKTVAAKACAARADAGTLDARATDLPPKKRQGSLVTDENSCRHQSGSLDQDNGEKDIKMEDGEIECHRKLSESMSCPEQDRSLCSGASKDTSESSGDTVSSSGARVEEEKADEVVSTFRAPFVPFAPCVAIFFNWFLFAQMDGMSVLLIVVWLLLAVAVYFGYSRHHSLAFQQTQYRQLALQEKS</sequence>
<feature type="transmembrane region" description="Helical" evidence="6">
    <location>
        <begin position="387"/>
        <end position="407"/>
    </location>
</feature>
<reference evidence="8" key="2">
    <citation type="submission" date="2015-06" db="UniProtKB">
        <authorList>
            <consortium name="EnsemblProtists"/>
        </authorList>
    </citation>
    <scope>IDENTIFICATION</scope>
    <source>
        <strain evidence="8">Emoy2</strain>
    </source>
</reference>
<dbReference type="Pfam" id="PF13906">
    <property type="entry name" value="AA_permease_C"/>
    <property type="match status" value="1"/>
</dbReference>
<name>M4BPY3_HYAAE</name>
<feature type="compositionally biased region" description="Polar residues" evidence="5">
    <location>
        <begin position="693"/>
        <end position="710"/>
    </location>
</feature>
<feature type="transmembrane region" description="Helical" evidence="6">
    <location>
        <begin position="589"/>
        <end position="609"/>
    </location>
</feature>
<feature type="transmembrane region" description="Helical" evidence="6">
    <location>
        <begin position="309"/>
        <end position="328"/>
    </location>
</feature>
<evidence type="ECO:0000256" key="3">
    <source>
        <dbReference type="ARBA" id="ARBA00022989"/>
    </source>
</evidence>
<feature type="transmembrane region" description="Helical" evidence="6">
    <location>
        <begin position="218"/>
        <end position="239"/>
    </location>
</feature>
<dbReference type="VEuPathDB" id="FungiDB:HpaG808472"/>
<feature type="transmembrane region" description="Helical" evidence="6">
    <location>
        <begin position="246"/>
        <end position="265"/>
    </location>
</feature>
<dbReference type="PANTHER" id="PTHR43243:SF82">
    <property type="entry name" value="CATIONIC AMINO ACID TRANSPORTER C-TERMINAL DOMAIN-CONTAINING PROTEIN"/>
    <property type="match status" value="1"/>
</dbReference>
<feature type="transmembrane region" description="Helical" evidence="6">
    <location>
        <begin position="185"/>
        <end position="206"/>
    </location>
</feature>
<feature type="transmembrane region" description="Helical" evidence="6">
    <location>
        <begin position="20"/>
        <end position="41"/>
    </location>
</feature>
<protein>
    <recommendedName>
        <fullName evidence="7">Cationic amino acid transporter C-terminal domain-containing protein</fullName>
    </recommendedName>
</protein>
<dbReference type="EnsemblProtists" id="HpaT808472">
    <property type="protein sequence ID" value="HpaP808472"/>
    <property type="gene ID" value="HpaG808472"/>
</dbReference>